<organism evidence="2 3">
    <name type="scientific">Parasporobacterium paucivorans DSM 15970</name>
    <dbReference type="NCBI Taxonomy" id="1122934"/>
    <lineage>
        <taxon>Bacteria</taxon>
        <taxon>Bacillati</taxon>
        <taxon>Bacillota</taxon>
        <taxon>Clostridia</taxon>
        <taxon>Lachnospirales</taxon>
        <taxon>Lachnospiraceae</taxon>
        <taxon>Parasporobacterium</taxon>
    </lineage>
</organism>
<dbReference type="EMBL" id="FQYT01000015">
    <property type="protein sequence ID" value="SHJ22712.1"/>
    <property type="molecule type" value="Genomic_DNA"/>
</dbReference>
<feature type="transmembrane region" description="Helical" evidence="1">
    <location>
        <begin position="41"/>
        <end position="62"/>
    </location>
</feature>
<evidence type="ECO:0000313" key="3">
    <source>
        <dbReference type="Proteomes" id="UP000184342"/>
    </source>
</evidence>
<evidence type="ECO:0000313" key="2">
    <source>
        <dbReference type="EMBL" id="SHJ22712.1"/>
    </source>
</evidence>
<gene>
    <name evidence="2" type="ORF">SAMN02745691_01559</name>
</gene>
<sequence>MASMQTCIIRSSSRPPSSLGTEIRRNHNGGGILIKDHRTNVILIIVLSALSFAIYSVQYLIFHQTDNTVFYFLQDLAFVPIQVLMVTLIINRVLSIMEKRKKVKKINVIISAFFVEAGISILAGMSAFNRNNAKLVEIIQGKEISRKNLTSLVKSAREVRLDIQADAECLQKLSVVLSKYSGYTLDMLGNDNLLEHDSFTDMLWAVFHVNDELKTRGDCKELGEADIAHIENDIKRAYSALILEWIKYMGYLQEEYPFLHAAALRKNPFSEGN</sequence>
<dbReference type="STRING" id="1122934.SAMN02745691_01559"/>
<name>A0A1M6HKL7_9FIRM</name>
<accession>A0A1M6HKL7</accession>
<reference evidence="2 3" key="1">
    <citation type="submission" date="2016-11" db="EMBL/GenBank/DDBJ databases">
        <authorList>
            <person name="Jaros S."/>
            <person name="Januszkiewicz K."/>
            <person name="Wedrychowicz H."/>
        </authorList>
    </citation>
    <scope>NUCLEOTIDE SEQUENCE [LARGE SCALE GENOMIC DNA]</scope>
    <source>
        <strain evidence="2 3">DSM 15970</strain>
    </source>
</reference>
<dbReference type="Proteomes" id="UP000184342">
    <property type="component" value="Unassembled WGS sequence"/>
</dbReference>
<keyword evidence="1" id="KW-1133">Transmembrane helix</keyword>
<evidence type="ECO:0000256" key="1">
    <source>
        <dbReference type="SAM" id="Phobius"/>
    </source>
</evidence>
<keyword evidence="1" id="KW-0472">Membrane</keyword>
<dbReference type="AlphaFoldDB" id="A0A1M6HKL7"/>
<feature type="transmembrane region" description="Helical" evidence="1">
    <location>
        <begin position="68"/>
        <end position="94"/>
    </location>
</feature>
<keyword evidence="1" id="KW-0812">Transmembrane</keyword>
<feature type="transmembrane region" description="Helical" evidence="1">
    <location>
        <begin position="106"/>
        <end position="128"/>
    </location>
</feature>
<keyword evidence="3" id="KW-1185">Reference proteome</keyword>
<proteinExistence type="predicted"/>
<protein>
    <submittedName>
        <fullName evidence="2">Uncharacterized protein</fullName>
    </submittedName>
</protein>